<dbReference type="AlphaFoldDB" id="H5TBU5"/>
<keyword evidence="3" id="KW-0804">Transcription</keyword>
<dbReference type="CDD" id="cd00038">
    <property type="entry name" value="CAP_ED"/>
    <property type="match status" value="1"/>
</dbReference>
<gene>
    <name evidence="6" type="ORF">GPUN_1655</name>
</gene>
<feature type="domain" description="HTH crp-type" evidence="5">
    <location>
        <begin position="147"/>
        <end position="213"/>
    </location>
</feature>
<dbReference type="GO" id="GO:0003700">
    <property type="term" value="F:DNA-binding transcription factor activity"/>
    <property type="evidence" value="ECO:0007669"/>
    <property type="project" value="TreeGrafter"/>
</dbReference>
<dbReference type="InterPro" id="IPR012318">
    <property type="entry name" value="HTH_CRP"/>
</dbReference>
<dbReference type="Gene3D" id="1.10.10.10">
    <property type="entry name" value="Winged helix-like DNA-binding domain superfamily/Winged helix DNA-binding domain"/>
    <property type="match status" value="1"/>
</dbReference>
<comment type="caution">
    <text evidence="6">The sequence shown here is derived from an EMBL/GenBank/DDBJ whole genome shotgun (WGS) entry which is preliminary data.</text>
</comment>
<dbReference type="RefSeq" id="WP_006005178.1">
    <property type="nucleotide sequence ID" value="NZ_BAET01000014.1"/>
</dbReference>
<dbReference type="Gene3D" id="2.60.120.10">
    <property type="entry name" value="Jelly Rolls"/>
    <property type="match status" value="1"/>
</dbReference>
<dbReference type="Proteomes" id="UP000053586">
    <property type="component" value="Unassembled WGS sequence"/>
</dbReference>
<dbReference type="InterPro" id="IPR050397">
    <property type="entry name" value="Env_Response_Regulators"/>
</dbReference>
<sequence>MTETRGTQISNQLLSNLPHCDKQRVLEQCKLVDLVFGEMLCCADETVEFVYFPITGFISLLANNSDGQFLEIGLIGTEGMLGATLVLGSKQAPMKAIVQGTGTALQMDADVFVKCLNSSKTMSDLSQRYLFVLIQQLSQTVACNSFHEVKQRLAKWLLMTQDRTQSNDLQLSHQFLAKMLGVRRSAVTIAAGFLQNEGLITYKRGHIQVLSRAGLEKRSCQCFRMAINTYKRHLIIQN</sequence>
<dbReference type="Pfam" id="PF00027">
    <property type="entry name" value="cNMP_binding"/>
    <property type="match status" value="1"/>
</dbReference>
<dbReference type="PROSITE" id="PS50042">
    <property type="entry name" value="CNMP_BINDING_3"/>
    <property type="match status" value="1"/>
</dbReference>
<dbReference type="InterPro" id="IPR014710">
    <property type="entry name" value="RmlC-like_jellyroll"/>
</dbReference>
<evidence type="ECO:0000256" key="2">
    <source>
        <dbReference type="ARBA" id="ARBA00023125"/>
    </source>
</evidence>
<organism evidence="6 7">
    <name type="scientific">Glaciecola punicea ACAM 611</name>
    <dbReference type="NCBI Taxonomy" id="1121923"/>
    <lineage>
        <taxon>Bacteria</taxon>
        <taxon>Pseudomonadati</taxon>
        <taxon>Pseudomonadota</taxon>
        <taxon>Gammaproteobacteria</taxon>
        <taxon>Alteromonadales</taxon>
        <taxon>Alteromonadaceae</taxon>
        <taxon>Glaciecola</taxon>
    </lineage>
</organism>
<reference evidence="6 7" key="1">
    <citation type="journal article" date="2012" name="J. Bacteriol.">
        <title>Genome sequence of proteorhodopsin-containing sea ice bacterium Glaciecola punicea ACAM 611T.</title>
        <authorList>
            <person name="Qin Q.-L."/>
            <person name="Xie B.-B."/>
            <person name="Shu Y.-L."/>
            <person name="Rong J.-C."/>
            <person name="Zhao D.-L."/>
            <person name="Zhang X.-Y."/>
            <person name="Chen X.-L."/>
            <person name="Zhou B.-C."/>
            <person name="Zhanga Y.-Z."/>
        </authorList>
    </citation>
    <scope>NUCLEOTIDE SEQUENCE [LARGE SCALE GENOMIC DNA]</scope>
    <source>
        <strain evidence="6 7">ACAM 611</strain>
    </source>
</reference>
<dbReference type="GO" id="GO:0005829">
    <property type="term" value="C:cytosol"/>
    <property type="evidence" value="ECO:0007669"/>
    <property type="project" value="TreeGrafter"/>
</dbReference>
<dbReference type="PROSITE" id="PS51063">
    <property type="entry name" value="HTH_CRP_2"/>
    <property type="match status" value="1"/>
</dbReference>
<evidence type="ECO:0000256" key="3">
    <source>
        <dbReference type="ARBA" id="ARBA00023163"/>
    </source>
</evidence>
<evidence type="ECO:0000313" key="7">
    <source>
        <dbReference type="Proteomes" id="UP000053586"/>
    </source>
</evidence>
<dbReference type="InterPro" id="IPR036390">
    <property type="entry name" value="WH_DNA-bd_sf"/>
</dbReference>
<dbReference type="SUPFAM" id="SSF51206">
    <property type="entry name" value="cAMP-binding domain-like"/>
    <property type="match status" value="1"/>
</dbReference>
<evidence type="ECO:0000259" key="5">
    <source>
        <dbReference type="PROSITE" id="PS51063"/>
    </source>
</evidence>
<keyword evidence="7" id="KW-1185">Reference proteome</keyword>
<evidence type="ECO:0000259" key="4">
    <source>
        <dbReference type="PROSITE" id="PS50042"/>
    </source>
</evidence>
<dbReference type="PANTHER" id="PTHR24567">
    <property type="entry name" value="CRP FAMILY TRANSCRIPTIONAL REGULATORY PROTEIN"/>
    <property type="match status" value="1"/>
</dbReference>
<evidence type="ECO:0000313" key="6">
    <source>
        <dbReference type="EMBL" id="GAB55772.1"/>
    </source>
</evidence>
<proteinExistence type="predicted"/>
<name>H5TBU5_9ALTE</name>
<dbReference type="EMBL" id="BAET01000014">
    <property type="protein sequence ID" value="GAB55772.1"/>
    <property type="molecule type" value="Genomic_DNA"/>
</dbReference>
<dbReference type="InterPro" id="IPR000595">
    <property type="entry name" value="cNMP-bd_dom"/>
</dbReference>
<dbReference type="PANTHER" id="PTHR24567:SF74">
    <property type="entry name" value="HTH-TYPE TRANSCRIPTIONAL REGULATOR ARCR"/>
    <property type="match status" value="1"/>
</dbReference>
<evidence type="ECO:0000256" key="1">
    <source>
        <dbReference type="ARBA" id="ARBA00023015"/>
    </source>
</evidence>
<keyword evidence="1" id="KW-0805">Transcription regulation</keyword>
<accession>H5TBU5</accession>
<dbReference type="InterPro" id="IPR036388">
    <property type="entry name" value="WH-like_DNA-bd_sf"/>
</dbReference>
<dbReference type="SUPFAM" id="SSF46785">
    <property type="entry name" value="Winged helix' DNA-binding domain"/>
    <property type="match status" value="1"/>
</dbReference>
<dbReference type="GO" id="GO:0003677">
    <property type="term" value="F:DNA binding"/>
    <property type="evidence" value="ECO:0007669"/>
    <property type="project" value="UniProtKB-KW"/>
</dbReference>
<protein>
    <submittedName>
        <fullName evidence="6">Cyclic nucleotide-binding domain-containing protein</fullName>
    </submittedName>
</protein>
<reference evidence="6 7" key="2">
    <citation type="journal article" date="2017" name="Antonie Van Leeuwenhoek">
        <title>Rhizobium rhizosphaerae sp. nov., a novel species isolated from rice rhizosphere.</title>
        <authorList>
            <person name="Zhao J.J."/>
            <person name="Zhang J."/>
            <person name="Zhang R.J."/>
            <person name="Zhang C.W."/>
            <person name="Yin H.Q."/>
            <person name="Zhang X.X."/>
        </authorList>
    </citation>
    <scope>NUCLEOTIDE SEQUENCE [LARGE SCALE GENOMIC DNA]</scope>
    <source>
        <strain evidence="6 7">ACAM 611</strain>
    </source>
</reference>
<dbReference type="eggNOG" id="COG0664">
    <property type="taxonomic scope" value="Bacteria"/>
</dbReference>
<feature type="domain" description="Cyclic nucleotide-binding" evidence="4">
    <location>
        <begin position="13"/>
        <end position="98"/>
    </location>
</feature>
<dbReference type="STRING" id="56804.BAE46_09480"/>
<keyword evidence="2" id="KW-0238">DNA-binding</keyword>
<dbReference type="Pfam" id="PF13545">
    <property type="entry name" value="HTH_Crp_2"/>
    <property type="match status" value="1"/>
</dbReference>
<dbReference type="InterPro" id="IPR018490">
    <property type="entry name" value="cNMP-bd_dom_sf"/>
</dbReference>